<dbReference type="RefSeq" id="XP_020857688.1">
    <property type="nucleotide sequence ID" value="XM_021002029.1"/>
</dbReference>
<organism evidence="8 9">
    <name type="scientific">Phascolarctos cinereus</name>
    <name type="common">Koala</name>
    <dbReference type="NCBI Taxonomy" id="38626"/>
    <lineage>
        <taxon>Eukaryota</taxon>
        <taxon>Metazoa</taxon>
        <taxon>Chordata</taxon>
        <taxon>Craniata</taxon>
        <taxon>Vertebrata</taxon>
        <taxon>Euteleostomi</taxon>
        <taxon>Mammalia</taxon>
        <taxon>Metatheria</taxon>
        <taxon>Diprotodontia</taxon>
        <taxon>Phascolarctidae</taxon>
        <taxon>Phascolarctos</taxon>
    </lineage>
</organism>
<dbReference type="CDD" id="cd00086">
    <property type="entry name" value="homeodomain"/>
    <property type="match status" value="2"/>
</dbReference>
<dbReference type="InParanoid" id="A0A6P5LIW0"/>
<dbReference type="InterPro" id="IPR001356">
    <property type="entry name" value="HD"/>
</dbReference>
<evidence type="ECO:0000256" key="1">
    <source>
        <dbReference type="ARBA" id="ARBA00023125"/>
    </source>
</evidence>
<dbReference type="InterPro" id="IPR017970">
    <property type="entry name" value="Homeobox_CS"/>
</dbReference>
<protein>
    <submittedName>
        <fullName evidence="9">Homeobox protein B-H1-like</fullName>
    </submittedName>
</protein>
<comment type="subcellular location">
    <subcellularLocation>
        <location evidence="4 5">Nucleus</location>
    </subcellularLocation>
</comment>
<proteinExistence type="predicted"/>
<keyword evidence="3 4" id="KW-0539">Nucleus</keyword>
<feature type="compositionally biased region" description="Polar residues" evidence="6">
    <location>
        <begin position="120"/>
        <end position="129"/>
    </location>
</feature>
<reference evidence="9" key="1">
    <citation type="submission" date="2025-08" db="UniProtKB">
        <authorList>
            <consortium name="RefSeq"/>
        </authorList>
    </citation>
    <scope>IDENTIFICATION</scope>
    <source>
        <tissue evidence="9">Spleen</tissue>
    </source>
</reference>
<evidence type="ECO:0000256" key="5">
    <source>
        <dbReference type="RuleBase" id="RU000682"/>
    </source>
</evidence>
<evidence type="ECO:0000256" key="4">
    <source>
        <dbReference type="PROSITE-ProRule" id="PRU00108"/>
    </source>
</evidence>
<feature type="domain" description="Homeobox" evidence="7">
    <location>
        <begin position="148"/>
        <end position="208"/>
    </location>
</feature>
<dbReference type="GeneID" id="110218987"/>
<evidence type="ECO:0000313" key="8">
    <source>
        <dbReference type="Proteomes" id="UP000515140"/>
    </source>
</evidence>
<feature type="compositionally biased region" description="Basic and acidic residues" evidence="6">
    <location>
        <begin position="130"/>
        <end position="149"/>
    </location>
</feature>
<dbReference type="GO" id="GO:0005634">
    <property type="term" value="C:nucleus"/>
    <property type="evidence" value="ECO:0007669"/>
    <property type="project" value="UniProtKB-SubCell"/>
</dbReference>
<dbReference type="GO" id="GO:0000978">
    <property type="term" value="F:RNA polymerase II cis-regulatory region sequence-specific DNA binding"/>
    <property type="evidence" value="ECO:0007669"/>
    <property type="project" value="TreeGrafter"/>
</dbReference>
<dbReference type="PANTHER" id="PTHR24327">
    <property type="entry name" value="HOMEOBOX PROTEIN"/>
    <property type="match status" value="1"/>
</dbReference>
<dbReference type="Pfam" id="PF00046">
    <property type="entry name" value="Homeodomain"/>
    <property type="match status" value="2"/>
</dbReference>
<dbReference type="PROSITE" id="PS50071">
    <property type="entry name" value="HOMEOBOX_2"/>
    <property type="match status" value="2"/>
</dbReference>
<keyword evidence="2 4" id="KW-0371">Homeobox</keyword>
<evidence type="ECO:0000256" key="6">
    <source>
        <dbReference type="SAM" id="MobiDB-lite"/>
    </source>
</evidence>
<dbReference type="SMART" id="SM00389">
    <property type="entry name" value="HOX"/>
    <property type="match status" value="2"/>
</dbReference>
<evidence type="ECO:0000256" key="3">
    <source>
        <dbReference type="ARBA" id="ARBA00023242"/>
    </source>
</evidence>
<dbReference type="GO" id="GO:0000981">
    <property type="term" value="F:DNA-binding transcription factor activity, RNA polymerase II-specific"/>
    <property type="evidence" value="ECO:0007669"/>
    <property type="project" value="InterPro"/>
</dbReference>
<dbReference type="InterPro" id="IPR050460">
    <property type="entry name" value="Distal-less_Homeobox_TF"/>
</dbReference>
<keyword evidence="8" id="KW-1185">Reference proteome</keyword>
<name>A0A6P5LIW0_PHACI</name>
<evidence type="ECO:0000259" key="7">
    <source>
        <dbReference type="PROSITE" id="PS50071"/>
    </source>
</evidence>
<feature type="domain" description="Homeobox" evidence="7">
    <location>
        <begin position="7"/>
        <end position="67"/>
    </location>
</feature>
<gene>
    <name evidence="9" type="primary">LOC110218987</name>
</gene>
<sequence>MEASNEQKRMKVQHKFSNYQLGILKENFHRNKYISPDEVHFLSGVLSLTPQQIQHWYRNQRSKRTKYAGSLKGASDIQAADGIPARSMNNSTPWKMFQNLEGLDGLRGGDVISNPEESDFLSQTPALSRSKNEDEEKKAEDIEASDNQKGKKVRHKLSGYQLQTLLEYFHRNEYIRPDEVQILSMSLDLTPQQIRFWFGNQRAKKKKFEGSFN</sequence>
<feature type="DNA-binding region" description="Homeobox" evidence="4">
    <location>
        <begin position="9"/>
        <end position="68"/>
    </location>
</feature>
<dbReference type="Proteomes" id="UP000515140">
    <property type="component" value="Unplaced"/>
</dbReference>
<dbReference type="SUPFAM" id="SSF46689">
    <property type="entry name" value="Homeodomain-like"/>
    <property type="match status" value="2"/>
</dbReference>
<dbReference type="KEGG" id="pcw:110218987"/>
<dbReference type="AlphaFoldDB" id="A0A6P5LIW0"/>
<keyword evidence="1 4" id="KW-0238">DNA-binding</keyword>
<evidence type="ECO:0000256" key="2">
    <source>
        <dbReference type="ARBA" id="ARBA00023155"/>
    </source>
</evidence>
<dbReference type="Gene3D" id="1.10.10.60">
    <property type="entry name" value="Homeodomain-like"/>
    <property type="match status" value="2"/>
</dbReference>
<dbReference type="PANTHER" id="PTHR24327:SF72">
    <property type="entry name" value="HOMEOBOX PROTEIN NANOG"/>
    <property type="match status" value="1"/>
</dbReference>
<accession>A0A6P5LIW0</accession>
<feature type="DNA-binding region" description="Homeobox" evidence="4">
    <location>
        <begin position="150"/>
        <end position="209"/>
    </location>
</feature>
<dbReference type="PROSITE" id="PS00027">
    <property type="entry name" value="HOMEOBOX_1"/>
    <property type="match status" value="1"/>
</dbReference>
<feature type="region of interest" description="Disordered" evidence="6">
    <location>
        <begin position="114"/>
        <end position="153"/>
    </location>
</feature>
<dbReference type="InterPro" id="IPR009057">
    <property type="entry name" value="Homeodomain-like_sf"/>
</dbReference>
<evidence type="ECO:0000313" key="9">
    <source>
        <dbReference type="RefSeq" id="XP_020857688.1"/>
    </source>
</evidence>